<evidence type="ECO:0000256" key="10">
    <source>
        <dbReference type="ARBA" id="ARBA00025598"/>
    </source>
</evidence>
<evidence type="ECO:0000259" key="13">
    <source>
        <dbReference type="Pfam" id="PF14841"/>
    </source>
</evidence>
<dbReference type="GO" id="GO:0005886">
    <property type="term" value="C:plasma membrane"/>
    <property type="evidence" value="ECO:0007669"/>
    <property type="project" value="UniProtKB-SubCell"/>
</dbReference>
<evidence type="ECO:0000256" key="1">
    <source>
        <dbReference type="ARBA" id="ARBA00004117"/>
    </source>
</evidence>
<keyword evidence="15" id="KW-0282">Flagellum</keyword>
<feature type="domain" description="Flagellar motor switch protein FliG middle" evidence="13">
    <location>
        <begin position="124"/>
        <end position="195"/>
    </location>
</feature>
<comment type="function">
    <text evidence="10 11">FliG is one of three proteins (FliG, FliN, FliM) that forms the rotor-mounted switch complex (C ring), located at the base of the basal body. This complex interacts with the CheY and CheZ chemotaxis proteins, in addition to contacting components of the motor that determine the direction of flagellar rotation.</text>
</comment>
<dbReference type="GO" id="GO:0006935">
    <property type="term" value="P:chemotaxis"/>
    <property type="evidence" value="ECO:0007669"/>
    <property type="project" value="UniProtKB-KW"/>
</dbReference>
<comment type="subcellular location">
    <subcellularLocation>
        <location evidence="1 11">Bacterial flagellum basal body</location>
    </subcellularLocation>
    <subcellularLocation>
        <location evidence="11">Cell inner membrane</location>
        <topology evidence="11">Peripheral membrane protein</topology>
        <orientation evidence="11">Cytoplasmic side</orientation>
    </subcellularLocation>
    <subcellularLocation>
        <location evidence="2">Cell membrane</location>
        <topology evidence="2">Peripheral membrane protein</topology>
        <orientation evidence="2">Cytoplasmic side</orientation>
    </subcellularLocation>
</comment>
<feature type="domain" description="Flagellar motor switch protein FliG C-terminal" evidence="12">
    <location>
        <begin position="227"/>
        <end position="332"/>
    </location>
</feature>
<dbReference type="OrthoDB" id="9780302at2"/>
<keyword evidence="16" id="KW-1185">Reference proteome</keyword>
<evidence type="ECO:0000256" key="2">
    <source>
        <dbReference type="ARBA" id="ARBA00004413"/>
    </source>
</evidence>
<dbReference type="Pfam" id="PF01706">
    <property type="entry name" value="FliG_C"/>
    <property type="match status" value="1"/>
</dbReference>
<dbReference type="InterPro" id="IPR000090">
    <property type="entry name" value="Flg_Motor_Flig"/>
</dbReference>
<dbReference type="InterPro" id="IPR028263">
    <property type="entry name" value="FliG_N"/>
</dbReference>
<dbReference type="InterPro" id="IPR023087">
    <property type="entry name" value="Flg_Motor_Flig_C"/>
</dbReference>
<evidence type="ECO:0000256" key="4">
    <source>
        <dbReference type="ARBA" id="ARBA00021870"/>
    </source>
</evidence>
<dbReference type="PANTHER" id="PTHR30534">
    <property type="entry name" value="FLAGELLAR MOTOR SWITCH PROTEIN FLIG"/>
    <property type="match status" value="1"/>
</dbReference>
<feature type="domain" description="Flagellar motor switch protein FliG N-terminal" evidence="14">
    <location>
        <begin position="13"/>
        <end position="111"/>
    </location>
</feature>
<evidence type="ECO:0000313" key="15">
    <source>
        <dbReference type="EMBL" id="API60795.1"/>
    </source>
</evidence>
<dbReference type="Pfam" id="PF14841">
    <property type="entry name" value="FliG_M"/>
    <property type="match status" value="1"/>
</dbReference>
<keyword evidence="8 11" id="KW-0472">Membrane</keyword>
<keyword evidence="15" id="KW-0969">Cilium</keyword>
<name>A0A1L3ZYV8_9SPHN</name>
<dbReference type="GO" id="GO:0071973">
    <property type="term" value="P:bacterial-type flagellum-dependent cell motility"/>
    <property type="evidence" value="ECO:0007669"/>
    <property type="project" value="InterPro"/>
</dbReference>
<gene>
    <name evidence="15" type="ORF">BSL82_17160</name>
</gene>
<keyword evidence="5 11" id="KW-1003">Cell membrane</keyword>
<keyword evidence="6 11" id="KW-0145">Chemotaxis</keyword>
<reference evidence="16" key="1">
    <citation type="submission" date="2016-11" db="EMBL/GenBank/DDBJ databases">
        <title>Complete Genome Sequence of alachlor-degrading Sphingomonas sp. strain JJ-A5.</title>
        <authorList>
            <person name="Lee H."/>
            <person name="Ka J.-O."/>
        </authorList>
    </citation>
    <scope>NUCLEOTIDE SEQUENCE [LARGE SCALE GENOMIC DNA]</scope>
    <source>
        <strain evidence="16">JJ-A5</strain>
    </source>
</reference>
<dbReference type="GO" id="GO:0003774">
    <property type="term" value="F:cytoskeletal motor activity"/>
    <property type="evidence" value="ECO:0007669"/>
    <property type="project" value="InterPro"/>
</dbReference>
<protein>
    <recommendedName>
        <fullName evidence="4 11">Flagellar motor switch protein FliG</fullName>
    </recommendedName>
</protein>
<dbReference type="PANTHER" id="PTHR30534:SF0">
    <property type="entry name" value="FLAGELLAR MOTOR SWITCH PROTEIN FLIG"/>
    <property type="match status" value="1"/>
</dbReference>
<dbReference type="GO" id="GO:0009425">
    <property type="term" value="C:bacterial-type flagellum basal body"/>
    <property type="evidence" value="ECO:0007669"/>
    <property type="project" value="UniProtKB-SubCell"/>
</dbReference>
<dbReference type="AlphaFoldDB" id="A0A1L3ZYV8"/>
<evidence type="ECO:0000256" key="5">
    <source>
        <dbReference type="ARBA" id="ARBA00022475"/>
    </source>
</evidence>
<evidence type="ECO:0000259" key="12">
    <source>
        <dbReference type="Pfam" id="PF01706"/>
    </source>
</evidence>
<proteinExistence type="inferred from homology"/>
<dbReference type="NCBIfam" id="TIGR00207">
    <property type="entry name" value="fliG"/>
    <property type="match status" value="1"/>
</dbReference>
<keyword evidence="9 11" id="KW-0975">Bacterial flagellum</keyword>
<accession>A0A1L3ZYV8</accession>
<evidence type="ECO:0000256" key="3">
    <source>
        <dbReference type="ARBA" id="ARBA00010299"/>
    </source>
</evidence>
<dbReference type="InterPro" id="IPR032779">
    <property type="entry name" value="FliG_M"/>
</dbReference>
<evidence type="ECO:0000256" key="9">
    <source>
        <dbReference type="ARBA" id="ARBA00023143"/>
    </source>
</evidence>
<keyword evidence="11" id="KW-0997">Cell inner membrane</keyword>
<evidence type="ECO:0000313" key="16">
    <source>
        <dbReference type="Proteomes" id="UP000182063"/>
    </source>
</evidence>
<sequence>MSEEAVAALPRHLSGTQKSAILMMLLGEDEAADLLKHLNPREVQNLGQAMYSIADVDQGTVNNVLDEFILAAREQTSLGLGTGPYVKNVFVKALGEEKAGSVLGRMSATTPQKGIELLDWMDARSISATIQGEHPQVIAAVLSHLDAGLAAEVLQLMPEDMQADMMYRVATLDSIQPDALAELERVMQKQIKANAAVRSATIGGASAAARIMNHVRGGADRRIIGELTGIDEDIGQTIQDQMFIFDNLLSLDDRSMQTLLRSVDNTLLVPALKGADERMRAKFLGCMSQRAAQTVQDELEATGPMRVSEVQDAQKRILAIARQLGESGQIMLGGSGDDYV</sequence>
<dbReference type="PRINTS" id="PR00954">
    <property type="entry name" value="FLGMOTORFLIG"/>
</dbReference>
<comment type="similarity">
    <text evidence="3 11">Belongs to the FliG family.</text>
</comment>
<evidence type="ECO:0000256" key="8">
    <source>
        <dbReference type="ARBA" id="ARBA00023136"/>
    </source>
</evidence>
<dbReference type="Proteomes" id="UP000182063">
    <property type="component" value="Chromosome"/>
</dbReference>
<organism evidence="15 16">
    <name type="scientific">Tardibacter chloracetimidivorans</name>
    <dbReference type="NCBI Taxonomy" id="1921510"/>
    <lineage>
        <taxon>Bacteria</taxon>
        <taxon>Pseudomonadati</taxon>
        <taxon>Pseudomonadota</taxon>
        <taxon>Alphaproteobacteria</taxon>
        <taxon>Sphingomonadales</taxon>
        <taxon>Sphingomonadaceae</taxon>
        <taxon>Tardibacter</taxon>
    </lineage>
</organism>
<dbReference type="EMBL" id="CP018221">
    <property type="protein sequence ID" value="API60795.1"/>
    <property type="molecule type" value="Genomic_DNA"/>
</dbReference>
<evidence type="ECO:0000256" key="7">
    <source>
        <dbReference type="ARBA" id="ARBA00022779"/>
    </source>
</evidence>
<dbReference type="Pfam" id="PF14842">
    <property type="entry name" value="FliG_N"/>
    <property type="match status" value="1"/>
</dbReference>
<dbReference type="Gene3D" id="1.10.220.30">
    <property type="match status" value="3"/>
</dbReference>
<evidence type="ECO:0000256" key="6">
    <source>
        <dbReference type="ARBA" id="ARBA00022500"/>
    </source>
</evidence>
<dbReference type="InterPro" id="IPR011002">
    <property type="entry name" value="FliG_a-hlx"/>
</dbReference>
<keyword evidence="7 11" id="KW-0283">Flagellar rotation</keyword>
<dbReference type="SUPFAM" id="SSF48029">
    <property type="entry name" value="FliG"/>
    <property type="match status" value="2"/>
</dbReference>
<dbReference type="STRING" id="1921510.BSL82_17160"/>
<evidence type="ECO:0000259" key="14">
    <source>
        <dbReference type="Pfam" id="PF14842"/>
    </source>
</evidence>
<dbReference type="RefSeq" id="WP_072598453.1">
    <property type="nucleotide sequence ID" value="NZ_CP018221.1"/>
</dbReference>
<dbReference type="KEGG" id="sphj:BSL82_17160"/>
<keyword evidence="15" id="KW-0966">Cell projection</keyword>
<dbReference type="PIRSF" id="PIRSF003161">
    <property type="entry name" value="FliG"/>
    <property type="match status" value="1"/>
</dbReference>
<evidence type="ECO:0000256" key="11">
    <source>
        <dbReference type="PIRNR" id="PIRNR003161"/>
    </source>
</evidence>